<proteinExistence type="inferred from homology"/>
<protein>
    <submittedName>
        <fullName evidence="7">BCD family MFS transporter</fullName>
    </submittedName>
</protein>
<evidence type="ECO:0000256" key="1">
    <source>
        <dbReference type="ARBA" id="ARBA00004141"/>
    </source>
</evidence>
<dbReference type="AlphaFoldDB" id="A0A939JWR5"/>
<evidence type="ECO:0000313" key="8">
    <source>
        <dbReference type="Proteomes" id="UP000664122"/>
    </source>
</evidence>
<feature type="transmembrane region" description="Helical" evidence="6">
    <location>
        <begin position="300"/>
        <end position="325"/>
    </location>
</feature>
<keyword evidence="8" id="KW-1185">Reference proteome</keyword>
<dbReference type="PANTHER" id="PTHR23538:SF1">
    <property type="entry name" value="44.5 KD BACTERIOCHLOROPHYLL SYNTHASE SUBUNIT"/>
    <property type="match status" value="1"/>
</dbReference>
<feature type="transmembrane region" description="Helical" evidence="6">
    <location>
        <begin position="143"/>
        <end position="162"/>
    </location>
</feature>
<feature type="transmembrane region" description="Helical" evidence="6">
    <location>
        <begin position="106"/>
        <end position="131"/>
    </location>
</feature>
<feature type="transmembrane region" description="Helical" evidence="6">
    <location>
        <begin position="331"/>
        <end position="353"/>
    </location>
</feature>
<name>A0A939JWR5_9HYPH</name>
<dbReference type="Gene3D" id="1.20.1250.20">
    <property type="entry name" value="MFS general substrate transporter like domains"/>
    <property type="match status" value="2"/>
</dbReference>
<evidence type="ECO:0000256" key="5">
    <source>
        <dbReference type="ARBA" id="ARBA00023136"/>
    </source>
</evidence>
<feature type="transmembrane region" description="Helical" evidence="6">
    <location>
        <begin position="174"/>
        <end position="194"/>
    </location>
</feature>
<feature type="transmembrane region" description="Helical" evidence="6">
    <location>
        <begin position="275"/>
        <end position="293"/>
    </location>
</feature>
<dbReference type="InterPro" id="IPR026036">
    <property type="entry name" value="PucC"/>
</dbReference>
<feature type="transmembrane region" description="Helical" evidence="6">
    <location>
        <begin position="6"/>
        <end position="27"/>
    </location>
</feature>
<dbReference type="CDD" id="cd06176">
    <property type="entry name" value="MFS_BCD_PucC-like"/>
    <property type="match status" value="1"/>
</dbReference>
<comment type="subcellular location">
    <subcellularLocation>
        <location evidence="1">Membrane</location>
        <topology evidence="1">Multi-pass membrane protein</topology>
    </subcellularLocation>
</comment>
<keyword evidence="5 6" id="KW-0472">Membrane</keyword>
<dbReference type="Pfam" id="PF03209">
    <property type="entry name" value="PUCC"/>
    <property type="match status" value="1"/>
</dbReference>
<dbReference type="GO" id="GO:0016020">
    <property type="term" value="C:membrane"/>
    <property type="evidence" value="ECO:0007669"/>
    <property type="project" value="UniProtKB-SubCell"/>
</dbReference>
<accession>A0A939JWR5</accession>
<feature type="transmembrane region" description="Helical" evidence="6">
    <location>
        <begin position="399"/>
        <end position="421"/>
    </location>
</feature>
<organism evidence="7 8">
    <name type="scientific">Jiella flava</name>
    <dbReference type="NCBI Taxonomy" id="2816857"/>
    <lineage>
        <taxon>Bacteria</taxon>
        <taxon>Pseudomonadati</taxon>
        <taxon>Pseudomonadota</taxon>
        <taxon>Alphaproteobacteria</taxon>
        <taxon>Hyphomicrobiales</taxon>
        <taxon>Aurantimonadaceae</taxon>
        <taxon>Jiella</taxon>
    </lineage>
</organism>
<dbReference type="SUPFAM" id="SSF103473">
    <property type="entry name" value="MFS general substrate transporter"/>
    <property type="match status" value="1"/>
</dbReference>
<feature type="transmembrane region" description="Helical" evidence="6">
    <location>
        <begin position="365"/>
        <end position="387"/>
    </location>
</feature>
<dbReference type="RefSeq" id="WP_207258090.1">
    <property type="nucleotide sequence ID" value="NZ_JAFMPP010000009.1"/>
</dbReference>
<dbReference type="InterPro" id="IPR004896">
    <property type="entry name" value="PucC-rel"/>
</dbReference>
<evidence type="ECO:0000256" key="6">
    <source>
        <dbReference type="SAM" id="Phobius"/>
    </source>
</evidence>
<keyword evidence="4 6" id="KW-1133">Transmembrane helix</keyword>
<sequence length="453" mass="45896">MTHNLSWLQIVRLALVQTALGAMVVITTSTLNRIMVVELALPAIVPGALVGIHYALQTMRPLFGHGSDGGRRRTPFIVIGMAILALGATGAAAATGLIANDRIAGVLAGTVAFIAIGIGVGLAGTNLLTLVATHITEARRGPAATLIWMMMIAGFVVTTAVIGRLLDPYSAERLIVIVAGVCAIAFLVSVAAILGVEPAPSADDAAAPVPPKPAFREALATVWCEPQTRRFTVFICVSMLAYSGQDLILEPFAGLVFQMTPGETTLLSSVQNGGALAGMVAVAAAAPLLGRYVPRILRSLCIVGCLGSAMALAALAAAGIVPLGIPLRVPVFALGLFNGMFAVAAIGQMMGLAREGAPGREGMRMGIWGAAQAIAFGAGGFLGTVAVDLVGLGLGGKGSAAYASVFVVEALLFILSVRLAARAIVGRSSASGLGPSNTVAVGDIHHASEAIAA</sequence>
<dbReference type="PIRSF" id="PIRSF016565">
    <property type="entry name" value="PucC"/>
    <property type="match status" value="1"/>
</dbReference>
<keyword evidence="3 6" id="KW-0812">Transmembrane</keyword>
<comment type="similarity">
    <text evidence="2">Belongs to the PucC family.</text>
</comment>
<dbReference type="Proteomes" id="UP000664122">
    <property type="component" value="Unassembled WGS sequence"/>
</dbReference>
<comment type="caution">
    <text evidence="7">The sequence shown here is derived from an EMBL/GenBank/DDBJ whole genome shotgun (WGS) entry which is preliminary data.</text>
</comment>
<feature type="transmembrane region" description="Helical" evidence="6">
    <location>
        <begin position="39"/>
        <end position="56"/>
    </location>
</feature>
<evidence type="ECO:0000313" key="7">
    <source>
        <dbReference type="EMBL" id="MBO0663307.1"/>
    </source>
</evidence>
<evidence type="ECO:0000256" key="2">
    <source>
        <dbReference type="ARBA" id="ARBA00008412"/>
    </source>
</evidence>
<feature type="transmembrane region" description="Helical" evidence="6">
    <location>
        <begin position="76"/>
        <end position="99"/>
    </location>
</feature>
<evidence type="ECO:0000256" key="3">
    <source>
        <dbReference type="ARBA" id="ARBA00022692"/>
    </source>
</evidence>
<gene>
    <name evidence="7" type="ORF">J1C48_12020</name>
</gene>
<dbReference type="EMBL" id="JAFMPP010000009">
    <property type="protein sequence ID" value="MBO0663307.1"/>
    <property type="molecule type" value="Genomic_DNA"/>
</dbReference>
<dbReference type="PANTHER" id="PTHR23538">
    <property type="entry name" value="44.5 KD BACTERIOCHLOROPHYLL SYNTHASE SUBUNIT"/>
    <property type="match status" value="1"/>
</dbReference>
<dbReference type="InterPro" id="IPR036259">
    <property type="entry name" value="MFS_trans_sf"/>
</dbReference>
<evidence type="ECO:0000256" key="4">
    <source>
        <dbReference type="ARBA" id="ARBA00022989"/>
    </source>
</evidence>
<reference evidence="7" key="1">
    <citation type="submission" date="2021-03" db="EMBL/GenBank/DDBJ databases">
        <title>Whole genome sequence of Jiella sp. CQZ9-1.</title>
        <authorList>
            <person name="Tuo L."/>
        </authorList>
    </citation>
    <scope>NUCLEOTIDE SEQUENCE</scope>
    <source>
        <strain evidence="7">CQZ9-1</strain>
    </source>
</reference>